<dbReference type="GO" id="GO:0000149">
    <property type="term" value="F:SNARE binding"/>
    <property type="evidence" value="ECO:0007669"/>
    <property type="project" value="TreeGrafter"/>
</dbReference>
<evidence type="ECO:0000313" key="11">
    <source>
        <dbReference type="Proteomes" id="UP000186817"/>
    </source>
</evidence>
<dbReference type="GO" id="GO:0048280">
    <property type="term" value="P:vesicle fusion with Golgi apparatus"/>
    <property type="evidence" value="ECO:0007669"/>
    <property type="project" value="TreeGrafter"/>
</dbReference>
<sequence>MVLPRLYTFTACPLCRGVAVNTHDEPSVFLWWTAQCPVEQVGVTGFVLCAVVSGILDEPGGKDGDEALVTQSLNLGSTAGGFERAGALQATELMDRSSAKLADAKRVALETEEVSQGVLNDLSAQRETIMSVRGNVRTIDSELTSARRSLDRMISVAQRNRMATIVIATIFALGLSFWALCALGLPLKQTLLLASLVVLCLAAGLTVRRRMRSGRWELPLYQS</sequence>
<dbReference type="GO" id="GO:0005829">
    <property type="term" value="C:cytosol"/>
    <property type="evidence" value="ECO:0007669"/>
    <property type="project" value="GOC"/>
</dbReference>
<comment type="subcellular location">
    <subcellularLocation>
        <location evidence="1">Membrane</location>
        <topology evidence="1">Single-pass type IV membrane protein</topology>
    </subcellularLocation>
</comment>
<reference evidence="10 11" key="1">
    <citation type="submission" date="2016-02" db="EMBL/GenBank/DDBJ databases">
        <title>Genome analysis of coral dinoflagellate symbionts highlights evolutionary adaptations to a symbiotic lifestyle.</title>
        <authorList>
            <person name="Aranda M."/>
            <person name="Li Y."/>
            <person name="Liew Y.J."/>
            <person name="Baumgarten S."/>
            <person name="Simakov O."/>
            <person name="Wilson M."/>
            <person name="Piel J."/>
            <person name="Ashoor H."/>
            <person name="Bougouffa S."/>
            <person name="Bajic V.B."/>
            <person name="Ryu T."/>
            <person name="Ravasi T."/>
            <person name="Bayer T."/>
            <person name="Micklem G."/>
            <person name="Kim H."/>
            <person name="Bhak J."/>
            <person name="Lajeunesse T.C."/>
            <person name="Voolstra C.R."/>
        </authorList>
    </citation>
    <scope>NUCLEOTIDE SEQUENCE [LARGE SCALE GENOMIC DNA]</scope>
    <source>
        <strain evidence="10 11">CCMP2467</strain>
    </source>
</reference>
<evidence type="ECO:0000256" key="9">
    <source>
        <dbReference type="SAM" id="Phobius"/>
    </source>
</evidence>
<evidence type="ECO:0000256" key="4">
    <source>
        <dbReference type="ARBA" id="ARBA00022692"/>
    </source>
</evidence>
<evidence type="ECO:0000256" key="1">
    <source>
        <dbReference type="ARBA" id="ARBA00004211"/>
    </source>
</evidence>
<keyword evidence="4 9" id="KW-0812">Transmembrane</keyword>
<dbReference type="GO" id="GO:0012507">
    <property type="term" value="C:ER to Golgi transport vesicle membrane"/>
    <property type="evidence" value="ECO:0007669"/>
    <property type="project" value="TreeGrafter"/>
</dbReference>
<organism evidence="10 11">
    <name type="scientific">Symbiodinium microadriaticum</name>
    <name type="common">Dinoflagellate</name>
    <name type="synonym">Zooxanthella microadriatica</name>
    <dbReference type="NCBI Taxonomy" id="2951"/>
    <lineage>
        <taxon>Eukaryota</taxon>
        <taxon>Sar</taxon>
        <taxon>Alveolata</taxon>
        <taxon>Dinophyceae</taxon>
        <taxon>Suessiales</taxon>
        <taxon>Symbiodiniaceae</taxon>
        <taxon>Symbiodinium</taxon>
    </lineage>
</organism>
<dbReference type="CDD" id="cd15862">
    <property type="entry name" value="SNARE_Vti1"/>
    <property type="match status" value="1"/>
</dbReference>
<dbReference type="GO" id="GO:0031201">
    <property type="term" value="C:SNARE complex"/>
    <property type="evidence" value="ECO:0007669"/>
    <property type="project" value="TreeGrafter"/>
</dbReference>
<dbReference type="GO" id="GO:0006891">
    <property type="term" value="P:intra-Golgi vesicle-mediated transport"/>
    <property type="evidence" value="ECO:0007669"/>
    <property type="project" value="TreeGrafter"/>
</dbReference>
<comment type="similarity">
    <text evidence="2">Belongs to the VTI1 family.</text>
</comment>
<dbReference type="GO" id="GO:0005789">
    <property type="term" value="C:endoplasmic reticulum membrane"/>
    <property type="evidence" value="ECO:0007669"/>
    <property type="project" value="TreeGrafter"/>
</dbReference>
<dbReference type="Gene3D" id="1.20.5.110">
    <property type="match status" value="1"/>
</dbReference>
<dbReference type="GO" id="GO:0031902">
    <property type="term" value="C:late endosome membrane"/>
    <property type="evidence" value="ECO:0007669"/>
    <property type="project" value="TreeGrafter"/>
</dbReference>
<feature type="transmembrane region" description="Helical" evidence="9">
    <location>
        <begin position="191"/>
        <end position="207"/>
    </location>
</feature>
<name>A0A1Q9F0X9_SYMMI</name>
<dbReference type="FunFam" id="1.20.5.110:FF:000002">
    <property type="entry name" value="Vesicle transport through interaction with t-SNAREsB"/>
    <property type="match status" value="1"/>
</dbReference>
<protein>
    <submittedName>
        <fullName evidence="10">Vesicle transport through interaction with t-SNAREs-like 1A</fullName>
    </submittedName>
</protein>
<dbReference type="EMBL" id="LSRX01000030">
    <property type="protein sequence ID" value="OLQ13293.1"/>
    <property type="molecule type" value="Genomic_DNA"/>
</dbReference>
<dbReference type="GO" id="GO:0005484">
    <property type="term" value="F:SNAP receptor activity"/>
    <property type="evidence" value="ECO:0007669"/>
    <property type="project" value="TreeGrafter"/>
</dbReference>
<dbReference type="PANTHER" id="PTHR21230">
    <property type="entry name" value="VESICLE TRANSPORT V-SNARE PROTEIN VTI1-RELATED"/>
    <property type="match status" value="1"/>
</dbReference>
<evidence type="ECO:0000256" key="6">
    <source>
        <dbReference type="ARBA" id="ARBA00022989"/>
    </source>
</evidence>
<accession>A0A1Q9F0X9</accession>
<evidence type="ECO:0000256" key="7">
    <source>
        <dbReference type="ARBA" id="ARBA00023054"/>
    </source>
</evidence>
<feature type="transmembrane region" description="Helical" evidence="9">
    <location>
        <begin position="162"/>
        <end position="185"/>
    </location>
</feature>
<evidence type="ECO:0000256" key="3">
    <source>
        <dbReference type="ARBA" id="ARBA00022448"/>
    </source>
</evidence>
<dbReference type="GO" id="GO:0006896">
    <property type="term" value="P:Golgi to vacuole transport"/>
    <property type="evidence" value="ECO:0007669"/>
    <property type="project" value="TreeGrafter"/>
</dbReference>
<keyword evidence="6 9" id="KW-1133">Transmembrane helix</keyword>
<dbReference type="PANTHER" id="PTHR21230:SF26">
    <property type="entry name" value="VESICLE TRANSPORT THROUGH INTERACTION WITH T-SNARES HOMOLOG 1A"/>
    <property type="match status" value="1"/>
</dbReference>
<keyword evidence="8 9" id="KW-0472">Membrane</keyword>
<proteinExistence type="inferred from homology"/>
<evidence type="ECO:0000256" key="5">
    <source>
        <dbReference type="ARBA" id="ARBA00022927"/>
    </source>
</evidence>
<dbReference type="AlphaFoldDB" id="A0A1Q9F0X9"/>
<keyword evidence="5" id="KW-0653">Protein transport</keyword>
<dbReference type="Proteomes" id="UP000186817">
    <property type="component" value="Unassembled WGS sequence"/>
</dbReference>
<dbReference type="GO" id="GO:0042147">
    <property type="term" value="P:retrograde transport, endosome to Golgi"/>
    <property type="evidence" value="ECO:0007669"/>
    <property type="project" value="TreeGrafter"/>
</dbReference>
<keyword evidence="7" id="KW-0175">Coiled coil</keyword>
<dbReference type="Pfam" id="PF12352">
    <property type="entry name" value="V-SNARE_C"/>
    <property type="match status" value="1"/>
</dbReference>
<dbReference type="GO" id="GO:0005794">
    <property type="term" value="C:Golgi apparatus"/>
    <property type="evidence" value="ECO:0007669"/>
    <property type="project" value="TreeGrafter"/>
</dbReference>
<dbReference type="OrthoDB" id="430637at2759"/>
<evidence type="ECO:0000256" key="8">
    <source>
        <dbReference type="ARBA" id="ARBA00023136"/>
    </source>
</evidence>
<keyword evidence="11" id="KW-1185">Reference proteome</keyword>
<dbReference type="GO" id="GO:0016236">
    <property type="term" value="P:macroautophagy"/>
    <property type="evidence" value="ECO:0007669"/>
    <property type="project" value="TreeGrafter"/>
</dbReference>
<dbReference type="GO" id="GO:0015031">
    <property type="term" value="P:protein transport"/>
    <property type="evidence" value="ECO:0007669"/>
    <property type="project" value="UniProtKB-KW"/>
</dbReference>
<dbReference type="SUPFAM" id="SSF58038">
    <property type="entry name" value="SNARE fusion complex"/>
    <property type="match status" value="1"/>
</dbReference>
<evidence type="ECO:0000313" key="10">
    <source>
        <dbReference type="EMBL" id="OLQ13293.1"/>
    </source>
</evidence>
<keyword evidence="3" id="KW-0813">Transport</keyword>
<evidence type="ECO:0000256" key="2">
    <source>
        <dbReference type="ARBA" id="ARBA00006108"/>
    </source>
</evidence>
<comment type="caution">
    <text evidence="10">The sequence shown here is derived from an EMBL/GenBank/DDBJ whole genome shotgun (WGS) entry which is preliminary data.</text>
</comment>
<gene>
    <name evidence="10" type="primary">Vti1a</name>
    <name evidence="10" type="ORF">AK812_SmicGene2670</name>
</gene>